<keyword evidence="1" id="KW-0378">Hydrolase</keyword>
<dbReference type="RefSeq" id="WP_154496707.1">
    <property type="nucleotide sequence ID" value="NZ_VUMU01000012.1"/>
</dbReference>
<dbReference type="EMBL" id="VUMU01000012">
    <property type="protein sequence ID" value="MST58536.1"/>
    <property type="molecule type" value="Genomic_DNA"/>
</dbReference>
<evidence type="ECO:0000313" key="1">
    <source>
        <dbReference type="EMBL" id="MST58536.1"/>
    </source>
</evidence>
<dbReference type="Gene3D" id="1.10.3210.10">
    <property type="entry name" value="Hypothetical protein af1432"/>
    <property type="match status" value="1"/>
</dbReference>
<dbReference type="SUPFAM" id="SSF109604">
    <property type="entry name" value="HD-domain/PDEase-like"/>
    <property type="match status" value="1"/>
</dbReference>
<dbReference type="AlphaFoldDB" id="A0A6L5YJH3"/>
<dbReference type="Proteomes" id="UP000476055">
    <property type="component" value="Unassembled WGS sequence"/>
</dbReference>
<gene>
    <name evidence="1" type="ORF">FYJ59_09865</name>
</gene>
<name>A0A6L5YJH3_9FIRM</name>
<keyword evidence="2" id="KW-1185">Reference proteome</keyword>
<reference evidence="1 2" key="1">
    <citation type="submission" date="2019-08" db="EMBL/GenBank/DDBJ databases">
        <title>In-depth cultivation of the pig gut microbiome towards novel bacterial diversity and tailored functional studies.</title>
        <authorList>
            <person name="Wylensek D."/>
            <person name="Hitch T.C.A."/>
            <person name="Clavel T."/>
        </authorList>
    </citation>
    <scope>NUCLEOTIDE SEQUENCE [LARGE SCALE GENOMIC DNA]</scope>
    <source>
        <strain evidence="1 2">WCA3-601-WT-6H</strain>
    </source>
</reference>
<organism evidence="1 2">
    <name type="scientific">Waltera intestinalis</name>
    <dbReference type="NCBI Taxonomy" id="2606635"/>
    <lineage>
        <taxon>Bacteria</taxon>
        <taxon>Bacillati</taxon>
        <taxon>Bacillota</taxon>
        <taxon>Clostridia</taxon>
        <taxon>Lachnospirales</taxon>
        <taxon>Lachnospiraceae</taxon>
        <taxon>Waltera</taxon>
    </lineage>
</organism>
<sequence length="182" mass="20637">MNTMTTYSGRKFDPMQMTPGDVYIEDIAHALSLLCRGGGQLSYFYSVGQHSLNCAAEAKARGWSKRQQLACLLHDASEGYISDIIRPVKIYLTNYLEIESKIMGTILTHFGLDDLTEEENRRWKQIDDEILELELKTLLHGEENRAVPPLFSVPDLAEHTPGEIEVRFLQEAERLGVHGSDR</sequence>
<dbReference type="GO" id="GO:0016787">
    <property type="term" value="F:hydrolase activity"/>
    <property type="evidence" value="ECO:0007669"/>
    <property type="project" value="UniProtKB-KW"/>
</dbReference>
<proteinExistence type="predicted"/>
<comment type="caution">
    <text evidence="1">The sequence shown here is derived from an EMBL/GenBank/DDBJ whole genome shotgun (WGS) entry which is preliminary data.</text>
</comment>
<protein>
    <submittedName>
        <fullName evidence="1">Phosphohydrolase</fullName>
    </submittedName>
</protein>
<accession>A0A6L5YJH3</accession>
<evidence type="ECO:0000313" key="2">
    <source>
        <dbReference type="Proteomes" id="UP000476055"/>
    </source>
</evidence>